<keyword evidence="4 5" id="KW-0472">Membrane</keyword>
<evidence type="ECO:0000256" key="4">
    <source>
        <dbReference type="ARBA" id="ARBA00023136"/>
    </source>
</evidence>
<evidence type="ECO:0000256" key="2">
    <source>
        <dbReference type="ARBA" id="ARBA00022692"/>
    </source>
</evidence>
<name>A0A846U546_9MICC</name>
<feature type="transmembrane region" description="Helical" evidence="5">
    <location>
        <begin position="286"/>
        <end position="304"/>
    </location>
</feature>
<dbReference type="Pfam" id="PF07690">
    <property type="entry name" value="MFS_1"/>
    <property type="match status" value="1"/>
</dbReference>
<dbReference type="Gene3D" id="1.20.1250.20">
    <property type="entry name" value="MFS general substrate transporter like domains"/>
    <property type="match status" value="1"/>
</dbReference>
<feature type="transmembrane region" description="Helical" evidence="5">
    <location>
        <begin position="406"/>
        <end position="427"/>
    </location>
</feature>
<dbReference type="PROSITE" id="PS00217">
    <property type="entry name" value="SUGAR_TRANSPORT_2"/>
    <property type="match status" value="1"/>
</dbReference>
<dbReference type="InterPro" id="IPR036259">
    <property type="entry name" value="MFS_trans_sf"/>
</dbReference>
<evidence type="ECO:0000259" key="6">
    <source>
        <dbReference type="PROSITE" id="PS50850"/>
    </source>
</evidence>
<dbReference type="PANTHER" id="PTHR23508">
    <property type="entry name" value="CARBOXYLIC ACID TRANSPORTER PROTEIN HOMOLOG"/>
    <property type="match status" value="1"/>
</dbReference>
<feature type="transmembrane region" description="Helical" evidence="5">
    <location>
        <begin position="252"/>
        <end position="274"/>
    </location>
</feature>
<dbReference type="InterPro" id="IPR020846">
    <property type="entry name" value="MFS_dom"/>
</dbReference>
<dbReference type="PROSITE" id="PS00216">
    <property type="entry name" value="SUGAR_TRANSPORT_1"/>
    <property type="match status" value="1"/>
</dbReference>
<dbReference type="AlphaFoldDB" id="A0A846U546"/>
<keyword evidence="8" id="KW-1185">Reference proteome</keyword>
<dbReference type="GO" id="GO:0005886">
    <property type="term" value="C:plasma membrane"/>
    <property type="evidence" value="ECO:0007669"/>
    <property type="project" value="UniProtKB-SubCell"/>
</dbReference>
<dbReference type="EMBL" id="JAAVUN010000002">
    <property type="protein sequence ID" value="NKE08836.1"/>
    <property type="molecule type" value="Genomic_DNA"/>
</dbReference>
<comment type="subcellular location">
    <subcellularLocation>
        <location evidence="1">Cell membrane</location>
        <topology evidence="1">Multi-pass membrane protein</topology>
    </subcellularLocation>
</comment>
<dbReference type="InterPro" id="IPR005829">
    <property type="entry name" value="Sugar_transporter_CS"/>
</dbReference>
<dbReference type="Proteomes" id="UP000521379">
    <property type="component" value="Unassembled WGS sequence"/>
</dbReference>
<feature type="transmembrane region" description="Helical" evidence="5">
    <location>
        <begin position="55"/>
        <end position="73"/>
    </location>
</feature>
<organism evidence="7 8">
    <name type="scientific">Kocuria subflava</name>
    <dbReference type="NCBI Taxonomy" id="1736139"/>
    <lineage>
        <taxon>Bacteria</taxon>
        <taxon>Bacillati</taxon>
        <taxon>Actinomycetota</taxon>
        <taxon>Actinomycetes</taxon>
        <taxon>Micrococcales</taxon>
        <taxon>Micrococcaceae</taxon>
        <taxon>Kocuria</taxon>
    </lineage>
</organism>
<evidence type="ECO:0000313" key="7">
    <source>
        <dbReference type="EMBL" id="NKE08836.1"/>
    </source>
</evidence>
<proteinExistence type="predicted"/>
<keyword evidence="2 5" id="KW-0812">Transmembrane</keyword>
<dbReference type="PROSITE" id="PS50850">
    <property type="entry name" value="MFS"/>
    <property type="match status" value="1"/>
</dbReference>
<feature type="transmembrane region" description="Helical" evidence="5">
    <location>
        <begin position="85"/>
        <end position="104"/>
    </location>
</feature>
<comment type="caution">
    <text evidence="7">The sequence shown here is derived from an EMBL/GenBank/DDBJ whole genome shotgun (WGS) entry which is preliminary data.</text>
</comment>
<feature type="transmembrane region" description="Helical" evidence="5">
    <location>
        <begin position="339"/>
        <end position="363"/>
    </location>
</feature>
<accession>A0A846U546</accession>
<evidence type="ECO:0000256" key="1">
    <source>
        <dbReference type="ARBA" id="ARBA00004651"/>
    </source>
</evidence>
<reference evidence="7 8" key="1">
    <citation type="submission" date="2020-02" db="EMBL/GenBank/DDBJ databases">
        <authorList>
            <person name="Sun Q."/>
        </authorList>
    </citation>
    <scope>NUCLEOTIDE SEQUENCE [LARGE SCALE GENOMIC DNA]</scope>
    <source>
        <strain evidence="7 8">YIM 13062</strain>
    </source>
</reference>
<dbReference type="CDD" id="cd17365">
    <property type="entry name" value="MFS_PcaK_like"/>
    <property type="match status" value="1"/>
</dbReference>
<feature type="transmembrane region" description="Helical" evidence="5">
    <location>
        <begin position="142"/>
        <end position="163"/>
    </location>
</feature>
<dbReference type="SUPFAM" id="SSF103473">
    <property type="entry name" value="MFS general substrate transporter"/>
    <property type="match status" value="1"/>
</dbReference>
<dbReference type="PANTHER" id="PTHR23508:SF10">
    <property type="entry name" value="CARBOXYLIC ACID TRANSPORTER PROTEIN HOMOLOG"/>
    <property type="match status" value="1"/>
</dbReference>
<feature type="transmembrane region" description="Helical" evidence="5">
    <location>
        <begin position="169"/>
        <end position="193"/>
    </location>
</feature>
<dbReference type="RefSeq" id="WP_119933671.1">
    <property type="nucleotide sequence ID" value="NZ_JAAVUN010000002.1"/>
</dbReference>
<feature type="transmembrane region" description="Helical" evidence="5">
    <location>
        <begin position="316"/>
        <end position="333"/>
    </location>
</feature>
<feature type="transmembrane region" description="Helical" evidence="5">
    <location>
        <begin position="110"/>
        <end position="130"/>
    </location>
</feature>
<dbReference type="InterPro" id="IPR011701">
    <property type="entry name" value="MFS"/>
</dbReference>
<feature type="domain" description="Major facilitator superfamily (MFS) profile" evidence="6">
    <location>
        <begin position="19"/>
        <end position="427"/>
    </location>
</feature>
<dbReference type="GO" id="GO:0046943">
    <property type="term" value="F:carboxylic acid transmembrane transporter activity"/>
    <property type="evidence" value="ECO:0007669"/>
    <property type="project" value="TreeGrafter"/>
</dbReference>
<evidence type="ECO:0000256" key="3">
    <source>
        <dbReference type="ARBA" id="ARBA00022989"/>
    </source>
</evidence>
<feature type="transmembrane region" description="Helical" evidence="5">
    <location>
        <begin position="375"/>
        <end position="394"/>
    </location>
</feature>
<evidence type="ECO:0000256" key="5">
    <source>
        <dbReference type="SAM" id="Phobius"/>
    </source>
</evidence>
<protein>
    <submittedName>
        <fullName evidence="7">MFS transporter</fullName>
    </submittedName>
</protein>
<gene>
    <name evidence="7" type="ORF">GTW58_02500</name>
</gene>
<keyword evidence="3 5" id="KW-1133">Transmembrane helix</keyword>
<evidence type="ECO:0000313" key="8">
    <source>
        <dbReference type="Proteomes" id="UP000521379"/>
    </source>
</evidence>
<sequence length="436" mass="45237">MNLRDFIDQRPMSAYQWLVVGLCGLLNALDGYDVLSMAFTGSAVSQEFGLTGSELGVLLSAGLVGMAVGSLVIGPLADRYGRRPLLIVSLIINGVGMGLSSMVSSHWELAAYRVLTGIGVGGILACTAVIASEYANNKRRGIAISVFTAGYGVGATLGGLGAAQLIPMFGWRSVFLVGAICTVVVLGLVIALLPESVDYLATGRHPRSAQIAASVARKLGIDDAPALPTVTQSTQKQSPGGVLSTRYRSQSLLLWASWFVVMFGFYFANTWTPALLVESGMTQQQGILGGIMLTVGGTFGALLYGTLTSRWSEKAVLIVFVILQSAALVLFITTTSVPAVAFSAGVVVGMLVNGCIAGMYTLSPMTYEPALRATGVGWGIGVGRVGAILAPLTVGALLDRGWSPVLLYVAVAAVGLLASVAVSRLRVGQAARLSGK</sequence>